<evidence type="ECO:0000256" key="1">
    <source>
        <dbReference type="ARBA" id="ARBA00004496"/>
    </source>
</evidence>
<feature type="compositionally biased region" description="Polar residues" evidence="5">
    <location>
        <begin position="568"/>
        <end position="602"/>
    </location>
</feature>
<comment type="subcellular location">
    <subcellularLocation>
        <location evidence="1">Cytoplasm</location>
    </subcellularLocation>
</comment>
<organism evidence="7 8">
    <name type="scientific">Oikopleura dioica</name>
    <name type="common">Tunicate</name>
    <dbReference type="NCBI Taxonomy" id="34765"/>
    <lineage>
        <taxon>Eukaryota</taxon>
        <taxon>Metazoa</taxon>
        <taxon>Chordata</taxon>
        <taxon>Tunicata</taxon>
        <taxon>Appendicularia</taxon>
        <taxon>Copelata</taxon>
        <taxon>Oikopleuridae</taxon>
        <taxon>Oikopleura</taxon>
    </lineage>
</organism>
<feature type="region of interest" description="Disordered" evidence="5">
    <location>
        <begin position="561"/>
        <end position="606"/>
    </location>
</feature>
<keyword evidence="4" id="KW-0694">RNA-binding</keyword>
<dbReference type="PANTHER" id="PTHR12515">
    <property type="entry name" value="STERILE ALPHA MOTIF DOMAIN CONTAINING PROTEIN 4-RELATED"/>
    <property type="match status" value="1"/>
</dbReference>
<reference evidence="7 8" key="1">
    <citation type="submission" date="2021-04" db="EMBL/GenBank/DDBJ databases">
        <authorList>
            <person name="Bliznina A."/>
        </authorList>
    </citation>
    <scope>NUCLEOTIDE SEQUENCE [LARGE SCALE GENOMIC DNA]</scope>
</reference>
<dbReference type="InterPro" id="IPR037093">
    <property type="entry name" value="PHAT_dom_sf"/>
</dbReference>
<accession>A0ABN7RXU3</accession>
<name>A0ABN7RXU3_OIKDI</name>
<dbReference type="Proteomes" id="UP001158576">
    <property type="component" value="Chromosome PAR"/>
</dbReference>
<dbReference type="InterPro" id="IPR001660">
    <property type="entry name" value="SAM"/>
</dbReference>
<proteinExistence type="inferred from homology"/>
<gene>
    <name evidence="7" type="ORF">OKIOD_LOCUS2755</name>
</gene>
<dbReference type="EMBL" id="OU015568">
    <property type="protein sequence ID" value="CAG5086391.1"/>
    <property type="molecule type" value="Genomic_DNA"/>
</dbReference>
<dbReference type="InterPro" id="IPR013761">
    <property type="entry name" value="SAM/pointed_sf"/>
</dbReference>
<dbReference type="SMART" id="SM00454">
    <property type="entry name" value="SAM"/>
    <property type="match status" value="1"/>
</dbReference>
<evidence type="ECO:0000256" key="4">
    <source>
        <dbReference type="ARBA" id="ARBA00022884"/>
    </source>
</evidence>
<comment type="similarity">
    <text evidence="2">Belongs to the SMAUG family.</text>
</comment>
<feature type="region of interest" description="Disordered" evidence="5">
    <location>
        <begin position="487"/>
        <end position="536"/>
    </location>
</feature>
<feature type="compositionally biased region" description="Polar residues" evidence="5">
    <location>
        <begin position="519"/>
        <end position="536"/>
    </location>
</feature>
<dbReference type="Gene3D" id="1.10.150.50">
    <property type="entry name" value="Transcription Factor, Ets-1"/>
    <property type="match status" value="1"/>
</dbReference>
<keyword evidence="8" id="KW-1185">Reference proteome</keyword>
<feature type="domain" description="SAM" evidence="6">
    <location>
        <begin position="311"/>
        <end position="373"/>
    </location>
</feature>
<keyword evidence="3" id="KW-0963">Cytoplasm</keyword>
<dbReference type="Gene3D" id="1.25.40.170">
    <property type="entry name" value="Smaug, PHAT domain"/>
    <property type="match status" value="1"/>
</dbReference>
<dbReference type="InterPro" id="IPR058599">
    <property type="entry name" value="PHAT_Smg/ZCCHC2-like"/>
</dbReference>
<dbReference type="Pfam" id="PF26034">
    <property type="entry name" value="PHAT_SMAUG"/>
    <property type="match status" value="1"/>
</dbReference>
<dbReference type="SUPFAM" id="SSF47769">
    <property type="entry name" value="SAM/Pointed domain"/>
    <property type="match status" value="1"/>
</dbReference>
<dbReference type="InterPro" id="IPR050897">
    <property type="entry name" value="SMAUG/VTS1_RNA-bind"/>
</dbReference>
<evidence type="ECO:0000313" key="8">
    <source>
        <dbReference type="Proteomes" id="UP001158576"/>
    </source>
</evidence>
<evidence type="ECO:0000256" key="2">
    <source>
        <dbReference type="ARBA" id="ARBA00008232"/>
    </source>
</evidence>
<evidence type="ECO:0000256" key="3">
    <source>
        <dbReference type="ARBA" id="ARBA00022490"/>
    </source>
</evidence>
<protein>
    <submittedName>
        <fullName evidence="7">Oidioi.mRNA.OKI2018_I69.PAR.g11197.t1.cds</fullName>
    </submittedName>
</protein>
<dbReference type="PANTHER" id="PTHR12515:SF5">
    <property type="entry name" value="PROTEIN SMAUG"/>
    <property type="match status" value="1"/>
</dbReference>
<evidence type="ECO:0000256" key="5">
    <source>
        <dbReference type="SAM" id="MobiDB-lite"/>
    </source>
</evidence>
<evidence type="ECO:0000259" key="6">
    <source>
        <dbReference type="SMART" id="SM00454"/>
    </source>
</evidence>
<dbReference type="Pfam" id="PF00536">
    <property type="entry name" value="SAM_1"/>
    <property type="match status" value="1"/>
</dbReference>
<sequence length="621" mass="71174">MEKYGFVKRKVKVERFLDFLRGTDKAKIQLSDIVVEALICLANELVLLLVTNALKRKFYFTVDEQILDGGIQPRSIKAVHALLRDPAIGYKLNSPGRWVPKLLDRKMLYREQIQTLKNWNSRWGSSEQVCAIYSLAQLLTRDIDKKFVITILSELANNVDEDTRSLEGAANNSLWSERLLQEDAPKIASALIDHLPLVKGNSLSQRYMDLVSKVLKFAIKEEKLLEESRQILSIAIIHPMFKNDQRDLEKFAALLQSKMIFREQREEKIEVTSSDEFSEEEFLSDNFISSSDSDDPNEFAHLDHINTFLDPDSGMEDVPNWLKSLRLHKYQYLFAKLTYEDMLALTEDRLAEQNVTKGARKKIASSVAKLRQRSNKLREIEKDIPTYGSALSAGKLRERLKEMKEIIETPLKRPVANEEDLPGQFTSALGKLYANIHFYESDEENLKTFVGIAEDAMRKACLTEAQREQIRNWYEKIYAIYQHMPKRKPKMSSLQNRRIPSRGGSNSRGKSRHMRGISQPATQGQNQSLPWTNPYNNFNNASGSMSPKIFHKRASSLDVTHMVHHSTSHQSQESLIQHSSQQSLTRPHPSLQSSTASLTGDFSNRYDPDSNISNSYLYLPS</sequence>
<evidence type="ECO:0000313" key="7">
    <source>
        <dbReference type="EMBL" id="CAG5086391.1"/>
    </source>
</evidence>